<dbReference type="EMBL" id="JAPKFM010000031">
    <property type="protein sequence ID" value="MCX2966721.1"/>
    <property type="molecule type" value="Genomic_DNA"/>
</dbReference>
<protein>
    <recommendedName>
        <fullName evidence="3">HD domain-containing protein</fullName>
    </recommendedName>
</protein>
<gene>
    <name evidence="1" type="ORF">OSB52_21830</name>
</gene>
<dbReference type="SUPFAM" id="SSF109604">
    <property type="entry name" value="HD-domain/PDEase-like"/>
    <property type="match status" value="1"/>
</dbReference>
<name>A0A9X3DAI3_9ACTN</name>
<organism evidence="1 2">
    <name type="scientific">Gordonia aquimaris</name>
    <dbReference type="NCBI Taxonomy" id="2984863"/>
    <lineage>
        <taxon>Bacteria</taxon>
        <taxon>Bacillati</taxon>
        <taxon>Actinomycetota</taxon>
        <taxon>Actinomycetes</taxon>
        <taxon>Mycobacteriales</taxon>
        <taxon>Gordoniaceae</taxon>
        <taxon>Gordonia</taxon>
    </lineage>
</organism>
<proteinExistence type="predicted"/>
<evidence type="ECO:0000313" key="1">
    <source>
        <dbReference type="EMBL" id="MCX2966721.1"/>
    </source>
</evidence>
<dbReference type="Gene3D" id="1.10.3210.10">
    <property type="entry name" value="Hypothetical protein af1432"/>
    <property type="match status" value="1"/>
</dbReference>
<keyword evidence="2" id="KW-1185">Reference proteome</keyword>
<sequence length="164" mass="17854">MSRTLGLAKTVPTADRPTLIAAAWLHDVGYAPQLASCGFHPIDGAHHLESLGWSPEICALVAHHSGARFCAEIHGLGEELSSFEFTEDAVSDALTVADQTSGPQGQYLPLDERMQNMLTRHGPDSVNARAHAQREPYFRCAWARVAVRRLFADCAVDHRVLIAG</sequence>
<comment type="caution">
    <text evidence="1">The sequence shown here is derived from an EMBL/GenBank/DDBJ whole genome shotgun (WGS) entry which is preliminary data.</text>
</comment>
<evidence type="ECO:0008006" key="3">
    <source>
        <dbReference type="Google" id="ProtNLM"/>
    </source>
</evidence>
<dbReference type="Proteomes" id="UP001143347">
    <property type="component" value="Unassembled WGS sequence"/>
</dbReference>
<dbReference type="AlphaFoldDB" id="A0A9X3DAI3"/>
<reference evidence="1" key="1">
    <citation type="submission" date="2022-10" db="EMBL/GenBank/DDBJ databases">
        <title>WGS of marine actinomycetes from Thailand.</title>
        <authorList>
            <person name="Thawai C."/>
        </authorList>
    </citation>
    <scope>NUCLEOTIDE SEQUENCE</scope>
    <source>
        <strain evidence="1">SW21</strain>
    </source>
</reference>
<accession>A0A9X3DAI3</accession>
<evidence type="ECO:0000313" key="2">
    <source>
        <dbReference type="Proteomes" id="UP001143347"/>
    </source>
</evidence>